<sequence>MPESAVDLDALRRWLDEHAAGGVAGPLSASLVAGGRSNPTFALDDGTHRWILRRPPFGRVLPTAHDMHREHRVLSALADAAGVAVPRVVGPVGAEDVIGAPFYVMERLEGRTLRSAADTADLTRGQRARLSDALVDLLVALHAVRPADVGLEDFGRPDGYLDRQLSRWRRQWEASATEDRPVVDEVLRHLGETVPTGSRPGIVHGDFKLDNVMVALDDPTRIVGLLDWEMSTLGDTRTDVGILCSFWEGPGQPEHPITAGSTTHDGFPERTHLAERYAAAVGVDDLDIGWFTAFADLKIAVILEGIHARHLDGHTVGEGFDDVGAMIAPLLDRARRTVTTASAASRR</sequence>
<dbReference type="PANTHER" id="PTHR21310:SF40">
    <property type="entry name" value="AMINOGLYCOSIDE PHOSPHOTRANSFERASE DOMAIN-CONTAINING PROTEIN-RELATED"/>
    <property type="match status" value="1"/>
</dbReference>
<comment type="caution">
    <text evidence="2">The sequence shown here is derived from an EMBL/GenBank/DDBJ whole genome shotgun (WGS) entry which is preliminary data.</text>
</comment>
<keyword evidence="3" id="KW-1185">Reference proteome</keyword>
<gene>
    <name evidence="2" type="ORF">GCM10009821_10930</name>
</gene>
<dbReference type="Gene3D" id="3.30.200.20">
    <property type="entry name" value="Phosphorylase Kinase, domain 1"/>
    <property type="match status" value="1"/>
</dbReference>
<accession>A0ABN2VVN1</accession>
<dbReference type="EMBL" id="BAAAPY010000002">
    <property type="protein sequence ID" value="GAA2074143.1"/>
    <property type="molecule type" value="Genomic_DNA"/>
</dbReference>
<protein>
    <submittedName>
        <fullName evidence="2">Phosphotransferase family protein</fullName>
    </submittedName>
</protein>
<organism evidence="2 3">
    <name type="scientific">Aeromicrobium halocynthiae</name>
    <dbReference type="NCBI Taxonomy" id="560557"/>
    <lineage>
        <taxon>Bacteria</taxon>
        <taxon>Bacillati</taxon>
        <taxon>Actinomycetota</taxon>
        <taxon>Actinomycetes</taxon>
        <taxon>Propionibacteriales</taxon>
        <taxon>Nocardioidaceae</taxon>
        <taxon>Aeromicrobium</taxon>
    </lineage>
</organism>
<reference evidence="2 3" key="1">
    <citation type="journal article" date="2019" name="Int. J. Syst. Evol. Microbiol.">
        <title>The Global Catalogue of Microorganisms (GCM) 10K type strain sequencing project: providing services to taxonomists for standard genome sequencing and annotation.</title>
        <authorList>
            <consortium name="The Broad Institute Genomics Platform"/>
            <consortium name="The Broad Institute Genome Sequencing Center for Infectious Disease"/>
            <person name="Wu L."/>
            <person name="Ma J."/>
        </authorList>
    </citation>
    <scope>NUCLEOTIDE SEQUENCE [LARGE SCALE GENOMIC DNA]</scope>
    <source>
        <strain evidence="2 3">JCM 15749</strain>
    </source>
</reference>
<dbReference type="Gene3D" id="3.90.1200.10">
    <property type="match status" value="1"/>
</dbReference>
<proteinExistence type="predicted"/>
<dbReference type="Proteomes" id="UP001501480">
    <property type="component" value="Unassembled WGS sequence"/>
</dbReference>
<evidence type="ECO:0000313" key="3">
    <source>
        <dbReference type="Proteomes" id="UP001501480"/>
    </source>
</evidence>
<dbReference type="CDD" id="cd05154">
    <property type="entry name" value="ACAD10_11_N-like"/>
    <property type="match status" value="1"/>
</dbReference>
<dbReference type="InterPro" id="IPR041726">
    <property type="entry name" value="ACAD10_11_N"/>
</dbReference>
<evidence type="ECO:0000313" key="2">
    <source>
        <dbReference type="EMBL" id="GAA2074143.1"/>
    </source>
</evidence>
<dbReference type="RefSeq" id="WP_344325535.1">
    <property type="nucleotide sequence ID" value="NZ_BAAAPY010000002.1"/>
</dbReference>
<dbReference type="SUPFAM" id="SSF56112">
    <property type="entry name" value="Protein kinase-like (PK-like)"/>
    <property type="match status" value="1"/>
</dbReference>
<evidence type="ECO:0000259" key="1">
    <source>
        <dbReference type="Pfam" id="PF01636"/>
    </source>
</evidence>
<name>A0ABN2VVN1_9ACTN</name>
<dbReference type="InterPro" id="IPR051678">
    <property type="entry name" value="AGP_Transferase"/>
</dbReference>
<dbReference type="InterPro" id="IPR002575">
    <property type="entry name" value="Aminoglycoside_PTrfase"/>
</dbReference>
<feature type="domain" description="Aminoglycoside phosphotransferase" evidence="1">
    <location>
        <begin position="30"/>
        <end position="254"/>
    </location>
</feature>
<dbReference type="PANTHER" id="PTHR21310">
    <property type="entry name" value="AMINOGLYCOSIDE PHOSPHOTRANSFERASE-RELATED-RELATED"/>
    <property type="match status" value="1"/>
</dbReference>
<dbReference type="Pfam" id="PF01636">
    <property type="entry name" value="APH"/>
    <property type="match status" value="1"/>
</dbReference>
<dbReference type="InterPro" id="IPR011009">
    <property type="entry name" value="Kinase-like_dom_sf"/>
</dbReference>